<keyword evidence="3" id="KW-0732">Signal</keyword>
<evidence type="ECO:0000256" key="1">
    <source>
        <dbReference type="ARBA" id="ARBA00005695"/>
    </source>
</evidence>
<proteinExistence type="inferred from homology"/>
<dbReference type="Pfam" id="PF00496">
    <property type="entry name" value="SBP_bac_5"/>
    <property type="match status" value="1"/>
</dbReference>
<dbReference type="OrthoDB" id="48318at2"/>
<accession>A0A1I3GW59</accession>
<evidence type="ECO:0000313" key="5">
    <source>
        <dbReference type="EMBL" id="SFI27600.1"/>
    </source>
</evidence>
<dbReference type="AlphaFoldDB" id="A0A1I3GW59"/>
<dbReference type="InterPro" id="IPR039424">
    <property type="entry name" value="SBP_5"/>
</dbReference>
<sequence length="647" mass="73436">MMDCRRCLLAVSGGLLLALLSGCPGPSSESESGSTTGNATDAKGATVFPGIEPFTPPSLAELDAMAEWESQPVIDSMQAFRELKAKEPELVTVAEALKLQNKSDEDNKKILSALGRPAADDKDVNFDAEFKRHMKGDINSTNPILFSSTSDLDVNGLTGIGFFNFNWKLEPFAPAETVVSWQSSKNKLYDKVVIRDDLVWSDGKPITAYDVAFSFQTIMNPEVPVPAVRTGTDKIRWVEAYDDHTFVIFHKEALATNVWNCNYPIIPKHIYEKSLKDDLTLTNSDYHQKFEQNPVCGGPFKVTKRVKGQEIILERRDDWYMQDGKQVRAKPNYRQVRFRIIDDMNTALLAVKDGQLEEMELQPRQWIEQTNDDAFYSRNTKARGVQWVYFYFGWNMRTPYFSDLKVREAMSYAVNYEQILGKLNYGLYEQATGEFPQGNWAAPKVPRAPYKQDLAKSEKLLAEAGWVDTDGDGIRDKTISGQKVKFEFGVMCANEQSRIDICTSLAESLSRLGISCNVQPTEFTVLQQRAQEHQFQAMLGGWGTGTDPSTTENLWKTGETRNYTGYSNAKVDELFGKGLREFDQEKRADIYREIDDILWADQPYTWLYYRSAFFGFNKSLRGYMFSPRGPFHYSPGFDSFWSAKSAP</sequence>
<evidence type="ECO:0000313" key="6">
    <source>
        <dbReference type="Proteomes" id="UP000199518"/>
    </source>
</evidence>
<dbReference type="InterPro" id="IPR000914">
    <property type="entry name" value="SBP_5_dom"/>
</dbReference>
<dbReference type="PANTHER" id="PTHR30290:SF9">
    <property type="entry name" value="OLIGOPEPTIDE-BINDING PROTEIN APPA"/>
    <property type="match status" value="1"/>
</dbReference>
<comment type="similarity">
    <text evidence="1">Belongs to the bacterial solute-binding protein 5 family.</text>
</comment>
<dbReference type="RefSeq" id="WP_092049993.1">
    <property type="nucleotide sequence ID" value="NZ_FOQD01000007.1"/>
</dbReference>
<feature type="domain" description="Solute-binding protein family 5" evidence="4">
    <location>
        <begin position="180"/>
        <end position="550"/>
    </location>
</feature>
<dbReference type="Gene3D" id="3.90.76.10">
    <property type="entry name" value="Dipeptide-binding Protein, Domain 1"/>
    <property type="match status" value="1"/>
</dbReference>
<dbReference type="Gene3D" id="3.40.190.10">
    <property type="entry name" value="Periplasmic binding protein-like II"/>
    <property type="match status" value="1"/>
</dbReference>
<dbReference type="PROSITE" id="PS51257">
    <property type="entry name" value="PROKAR_LIPOPROTEIN"/>
    <property type="match status" value="1"/>
</dbReference>
<name>A0A1I3GW59_9PLAN</name>
<dbReference type="PANTHER" id="PTHR30290">
    <property type="entry name" value="PERIPLASMIC BINDING COMPONENT OF ABC TRANSPORTER"/>
    <property type="match status" value="1"/>
</dbReference>
<keyword evidence="6" id="KW-1185">Reference proteome</keyword>
<gene>
    <name evidence="5" type="ORF">SAMN05421753_107149</name>
</gene>
<dbReference type="GO" id="GO:1904680">
    <property type="term" value="F:peptide transmembrane transporter activity"/>
    <property type="evidence" value="ECO:0007669"/>
    <property type="project" value="TreeGrafter"/>
</dbReference>
<dbReference type="GO" id="GO:0015833">
    <property type="term" value="P:peptide transport"/>
    <property type="evidence" value="ECO:0007669"/>
    <property type="project" value="TreeGrafter"/>
</dbReference>
<dbReference type="Proteomes" id="UP000199518">
    <property type="component" value="Unassembled WGS sequence"/>
</dbReference>
<dbReference type="SUPFAM" id="SSF53850">
    <property type="entry name" value="Periplasmic binding protein-like II"/>
    <property type="match status" value="1"/>
</dbReference>
<evidence type="ECO:0000256" key="3">
    <source>
        <dbReference type="ARBA" id="ARBA00022729"/>
    </source>
</evidence>
<protein>
    <submittedName>
        <fullName evidence="5">Peptide/nickel transport system substrate-binding protein</fullName>
    </submittedName>
</protein>
<dbReference type="EMBL" id="FOQD01000007">
    <property type="protein sequence ID" value="SFI27600.1"/>
    <property type="molecule type" value="Genomic_DNA"/>
</dbReference>
<organism evidence="5 6">
    <name type="scientific">Planctomicrobium piriforme</name>
    <dbReference type="NCBI Taxonomy" id="1576369"/>
    <lineage>
        <taxon>Bacteria</taxon>
        <taxon>Pseudomonadati</taxon>
        <taxon>Planctomycetota</taxon>
        <taxon>Planctomycetia</taxon>
        <taxon>Planctomycetales</taxon>
        <taxon>Planctomycetaceae</taxon>
        <taxon>Planctomicrobium</taxon>
    </lineage>
</organism>
<dbReference type="Gene3D" id="3.10.105.10">
    <property type="entry name" value="Dipeptide-binding Protein, Domain 3"/>
    <property type="match status" value="1"/>
</dbReference>
<dbReference type="STRING" id="1576369.SAMN05421753_107149"/>
<reference evidence="6" key="1">
    <citation type="submission" date="2016-10" db="EMBL/GenBank/DDBJ databases">
        <authorList>
            <person name="Varghese N."/>
            <person name="Submissions S."/>
        </authorList>
    </citation>
    <scope>NUCLEOTIDE SEQUENCE [LARGE SCALE GENOMIC DNA]</scope>
    <source>
        <strain evidence="6">DSM 26348</strain>
    </source>
</reference>
<keyword evidence="2" id="KW-0813">Transport</keyword>
<evidence type="ECO:0000259" key="4">
    <source>
        <dbReference type="Pfam" id="PF00496"/>
    </source>
</evidence>
<evidence type="ECO:0000256" key="2">
    <source>
        <dbReference type="ARBA" id="ARBA00022448"/>
    </source>
</evidence>